<comment type="subcellular location">
    <subcellularLocation>
        <location evidence="1">Nucleus</location>
    </subcellularLocation>
</comment>
<dbReference type="PANTHER" id="PTHR10625:SF14">
    <property type="entry name" value="HISTONE DEACETYLASE 8"/>
    <property type="match status" value="1"/>
</dbReference>
<dbReference type="InterPro" id="IPR000286">
    <property type="entry name" value="HDACs"/>
</dbReference>
<evidence type="ECO:0000256" key="9">
    <source>
        <dbReference type="ARBA" id="ARBA00023242"/>
    </source>
</evidence>
<evidence type="ECO:0000259" key="10">
    <source>
        <dbReference type="Pfam" id="PF00850"/>
    </source>
</evidence>
<keyword evidence="8" id="KW-0804">Transcription</keyword>
<keyword evidence="9" id="KW-0539">Nucleus</keyword>
<dbReference type="Proteomes" id="UP001306508">
    <property type="component" value="Unassembled WGS sequence"/>
</dbReference>
<dbReference type="PANTHER" id="PTHR10625">
    <property type="entry name" value="HISTONE DEACETYLASE HDAC1-RELATED"/>
    <property type="match status" value="1"/>
</dbReference>
<gene>
    <name evidence="11" type="ORF">RI543_004881</name>
</gene>
<evidence type="ECO:0000256" key="6">
    <source>
        <dbReference type="ARBA" id="ARBA00022853"/>
    </source>
</evidence>
<sequence>MKQKVKFAISTSLFQSQVSDLLPCNKGCKSQLVFGLLKAYGLLDHFDYIISEPYCSKNEICQFHDSAYVNILLNETLNCYTWANKTEYEDQWVHMAQLSYNKKNAANKVQVCMRPSDLLRYYNNYIDKGDGSIISERESLKRKRSHEDTDLENDEYERIATNYNDWEFKKLYNLEGDCPIFPFLSLYLKVTVGATLRLLDIPDINLEPVTDIVTQDRFIGINWDGGRHHAMKRKASGFCYFNDIVLLIQRLRKNGFQKITYLDFDLHHGDGVEKAMLYSKNVQTVSLHLYEIGFFPCSGSLKDSRGNTTVTLPVNHGFDDENLDQLTDNVIHPCMELFQPEFIIVQCGSDGIIGDKFHEWQLTIKGLTRNIIKIMKWFPQCHVILLGGGGYTVTLTSRFYSYLTWTLLNEFGDTYLDNPFQEESISREKSRQTDTGYELKNESNENIGYDILIPDHEFNEFYGDKECYKFWIYEQEGTSLYKPLKNENPESMITIFKDYYCSNK</sequence>
<proteinExistence type="inferred from homology"/>
<keyword evidence="7" id="KW-0805">Transcription regulation</keyword>
<evidence type="ECO:0000256" key="3">
    <source>
        <dbReference type="ARBA" id="ARBA00012111"/>
    </source>
</evidence>
<dbReference type="GO" id="GO:0010557">
    <property type="term" value="P:positive regulation of macromolecule biosynthetic process"/>
    <property type="evidence" value="ECO:0007669"/>
    <property type="project" value="UniProtKB-ARBA"/>
</dbReference>
<dbReference type="Gene3D" id="3.40.800.20">
    <property type="entry name" value="Histone deacetylase domain"/>
    <property type="match status" value="1"/>
</dbReference>
<keyword evidence="12" id="KW-1185">Reference proteome</keyword>
<evidence type="ECO:0000313" key="11">
    <source>
        <dbReference type="EMBL" id="KAK5773825.1"/>
    </source>
</evidence>
<evidence type="ECO:0000256" key="1">
    <source>
        <dbReference type="ARBA" id="ARBA00004123"/>
    </source>
</evidence>
<dbReference type="Pfam" id="PF00850">
    <property type="entry name" value="Hist_deacetyl"/>
    <property type="match status" value="1"/>
</dbReference>
<dbReference type="GO" id="GO:0005634">
    <property type="term" value="C:nucleus"/>
    <property type="evidence" value="ECO:0007669"/>
    <property type="project" value="UniProtKB-SubCell"/>
</dbReference>
<dbReference type="SUPFAM" id="SSF52768">
    <property type="entry name" value="Arginase/deacetylase"/>
    <property type="match status" value="1"/>
</dbReference>
<evidence type="ECO:0000256" key="7">
    <source>
        <dbReference type="ARBA" id="ARBA00023015"/>
    </source>
</evidence>
<evidence type="ECO:0000256" key="5">
    <source>
        <dbReference type="ARBA" id="ARBA00022801"/>
    </source>
</evidence>
<comment type="caution">
    <text evidence="11">The sequence shown here is derived from an EMBL/GenBank/DDBJ whole genome shotgun (WGS) entry which is preliminary data.</text>
</comment>
<keyword evidence="6" id="KW-0156">Chromatin regulator</keyword>
<dbReference type="GO" id="GO:0141221">
    <property type="term" value="F:histone deacetylase activity, hydrolytic mechanism"/>
    <property type="evidence" value="ECO:0007669"/>
    <property type="project" value="UniProtKB-EC"/>
</dbReference>
<comment type="similarity">
    <text evidence="2">Belongs to the histone deacetylase family. HD type 1 subfamily.</text>
</comment>
<dbReference type="EMBL" id="JAWIZZ010000064">
    <property type="protein sequence ID" value="KAK5773825.1"/>
    <property type="molecule type" value="Genomic_DNA"/>
</dbReference>
<keyword evidence="4" id="KW-0678">Repressor</keyword>
<dbReference type="InterPro" id="IPR023801">
    <property type="entry name" value="His_deacetylse_dom"/>
</dbReference>
<evidence type="ECO:0000313" key="12">
    <source>
        <dbReference type="Proteomes" id="UP001306508"/>
    </source>
</evidence>
<dbReference type="EC" id="3.5.1.98" evidence="3"/>
<name>A0AAN7WEI7_9SACH</name>
<feature type="domain" description="Histone deacetylase" evidence="10">
    <location>
        <begin position="31"/>
        <end position="406"/>
    </location>
</feature>
<protein>
    <recommendedName>
        <fullName evidence="3">histone deacetylase</fullName>
        <ecNumber evidence="3">3.5.1.98</ecNumber>
    </recommendedName>
</protein>
<dbReference type="InterPro" id="IPR037138">
    <property type="entry name" value="His_deacetylse_dom_sf"/>
</dbReference>
<dbReference type="InterPro" id="IPR023696">
    <property type="entry name" value="Ureohydrolase_dom_sf"/>
</dbReference>
<dbReference type="AlphaFoldDB" id="A0AAN7WEI7"/>
<dbReference type="GO" id="GO:0031507">
    <property type="term" value="P:heterochromatin formation"/>
    <property type="evidence" value="ECO:0007669"/>
    <property type="project" value="TreeGrafter"/>
</dbReference>
<dbReference type="GO" id="GO:0006355">
    <property type="term" value="P:regulation of DNA-templated transcription"/>
    <property type="evidence" value="ECO:0007669"/>
    <property type="project" value="UniProtKB-ARBA"/>
</dbReference>
<accession>A0AAN7WEI7</accession>
<evidence type="ECO:0000256" key="4">
    <source>
        <dbReference type="ARBA" id="ARBA00022491"/>
    </source>
</evidence>
<dbReference type="PRINTS" id="PR01270">
    <property type="entry name" value="HDASUPER"/>
</dbReference>
<organism evidence="11 12">
    <name type="scientific">Arxiozyma heterogenica</name>
    <dbReference type="NCBI Taxonomy" id="278026"/>
    <lineage>
        <taxon>Eukaryota</taxon>
        <taxon>Fungi</taxon>
        <taxon>Dikarya</taxon>
        <taxon>Ascomycota</taxon>
        <taxon>Saccharomycotina</taxon>
        <taxon>Saccharomycetes</taxon>
        <taxon>Saccharomycetales</taxon>
        <taxon>Saccharomycetaceae</taxon>
        <taxon>Arxiozyma</taxon>
    </lineage>
</organism>
<reference evidence="12" key="1">
    <citation type="submission" date="2023-07" db="EMBL/GenBank/DDBJ databases">
        <title>A draft genome of Kazachstania heterogenica Y-27499.</title>
        <authorList>
            <person name="Donic C."/>
            <person name="Kralova J.S."/>
            <person name="Fidel L."/>
            <person name="Ben-Dor S."/>
            <person name="Jung S."/>
        </authorList>
    </citation>
    <scope>NUCLEOTIDE SEQUENCE [LARGE SCALE GENOMIC DNA]</scope>
    <source>
        <strain evidence="12">Y27499</strain>
    </source>
</reference>
<evidence type="ECO:0000256" key="8">
    <source>
        <dbReference type="ARBA" id="ARBA00023163"/>
    </source>
</evidence>
<evidence type="ECO:0000256" key="2">
    <source>
        <dbReference type="ARBA" id="ARBA00006457"/>
    </source>
</evidence>
<keyword evidence="5" id="KW-0378">Hydrolase</keyword>